<gene>
    <name evidence="11" type="ORF">PLOB_00047931</name>
</gene>
<evidence type="ECO:0000256" key="7">
    <source>
        <dbReference type="SAM" id="Coils"/>
    </source>
</evidence>
<dbReference type="PANTHER" id="PTHR46501">
    <property type="entry name" value="MYOMEGALIN"/>
    <property type="match status" value="1"/>
</dbReference>
<proteinExistence type="predicted"/>
<feature type="region of interest" description="Disordered" evidence="8">
    <location>
        <begin position="1864"/>
        <end position="1888"/>
    </location>
</feature>
<feature type="coiled-coil region" evidence="7">
    <location>
        <begin position="118"/>
        <end position="206"/>
    </location>
</feature>
<feature type="compositionally biased region" description="Basic and acidic residues" evidence="8">
    <location>
        <begin position="347"/>
        <end position="359"/>
    </location>
</feature>
<name>A0ABN8N326_9CNID</name>
<dbReference type="InterPro" id="IPR052593">
    <property type="entry name" value="MT-associated_AKAP9-binding"/>
</dbReference>
<feature type="compositionally biased region" description="Low complexity" evidence="8">
    <location>
        <begin position="1642"/>
        <end position="1651"/>
    </location>
</feature>
<keyword evidence="5" id="KW-0333">Golgi apparatus</keyword>
<feature type="coiled-coil region" evidence="7">
    <location>
        <begin position="1188"/>
        <end position="1625"/>
    </location>
</feature>
<keyword evidence="12" id="KW-1185">Reference proteome</keyword>
<dbReference type="PANTHER" id="PTHR46501:SF10">
    <property type="entry name" value="CENTROSOMIN"/>
    <property type="match status" value="1"/>
</dbReference>
<evidence type="ECO:0000313" key="11">
    <source>
        <dbReference type="EMBL" id="CAH3041808.1"/>
    </source>
</evidence>
<keyword evidence="6" id="KW-0206">Cytoskeleton</keyword>
<feature type="compositionally biased region" description="Polar residues" evidence="8">
    <location>
        <begin position="1870"/>
        <end position="1888"/>
    </location>
</feature>
<keyword evidence="3" id="KW-0963">Cytoplasm</keyword>
<feature type="coiled-coil region" evidence="7">
    <location>
        <begin position="832"/>
        <end position="1034"/>
    </location>
</feature>
<dbReference type="Proteomes" id="UP001159405">
    <property type="component" value="Unassembled WGS sequence"/>
</dbReference>
<accession>A0ABN8N326</accession>
<evidence type="ECO:0000256" key="4">
    <source>
        <dbReference type="ARBA" id="ARBA00022553"/>
    </source>
</evidence>
<dbReference type="EMBL" id="CALNXK010000009">
    <property type="protein sequence ID" value="CAH3041808.1"/>
    <property type="molecule type" value="Genomic_DNA"/>
</dbReference>
<feature type="compositionally biased region" description="Polar residues" evidence="8">
    <location>
        <begin position="46"/>
        <end position="68"/>
    </location>
</feature>
<organism evidence="11 12">
    <name type="scientific">Porites lobata</name>
    <dbReference type="NCBI Taxonomy" id="104759"/>
    <lineage>
        <taxon>Eukaryota</taxon>
        <taxon>Metazoa</taxon>
        <taxon>Cnidaria</taxon>
        <taxon>Anthozoa</taxon>
        <taxon>Hexacorallia</taxon>
        <taxon>Scleractinia</taxon>
        <taxon>Fungiina</taxon>
        <taxon>Poritidae</taxon>
        <taxon>Porites</taxon>
    </lineage>
</organism>
<keyword evidence="7" id="KW-0175">Coiled coil</keyword>
<feature type="compositionally biased region" description="Polar residues" evidence="8">
    <location>
        <begin position="1958"/>
        <end position="1973"/>
    </location>
</feature>
<feature type="compositionally biased region" description="Basic and acidic residues" evidence="8">
    <location>
        <begin position="310"/>
        <end position="335"/>
    </location>
</feature>
<feature type="coiled-coil region" evidence="7">
    <location>
        <begin position="1801"/>
        <end position="1856"/>
    </location>
</feature>
<feature type="compositionally biased region" description="Low complexity" evidence="8">
    <location>
        <begin position="336"/>
        <end position="346"/>
    </location>
</feature>
<dbReference type="InterPro" id="IPR012943">
    <property type="entry name" value="Cnn_1N"/>
</dbReference>
<comment type="subcellular location">
    <subcellularLocation>
        <location evidence="1">Cytoplasm</location>
        <location evidence="1">Cytoskeleton</location>
    </subcellularLocation>
    <subcellularLocation>
        <location evidence="2">Golgi apparatus</location>
    </subcellularLocation>
</comment>
<evidence type="ECO:0000256" key="5">
    <source>
        <dbReference type="ARBA" id="ARBA00023034"/>
    </source>
</evidence>
<reference evidence="11 12" key="1">
    <citation type="submission" date="2022-05" db="EMBL/GenBank/DDBJ databases">
        <authorList>
            <consortium name="Genoscope - CEA"/>
            <person name="William W."/>
        </authorList>
    </citation>
    <scope>NUCLEOTIDE SEQUENCE [LARGE SCALE GENOMIC DNA]</scope>
</reference>
<evidence type="ECO:0000256" key="2">
    <source>
        <dbReference type="ARBA" id="ARBA00004555"/>
    </source>
</evidence>
<feature type="region of interest" description="Disordered" evidence="8">
    <location>
        <begin position="1947"/>
        <end position="1973"/>
    </location>
</feature>
<evidence type="ECO:0000256" key="3">
    <source>
        <dbReference type="ARBA" id="ARBA00022490"/>
    </source>
</evidence>
<feature type="region of interest" description="Disordered" evidence="8">
    <location>
        <begin position="1642"/>
        <end position="1673"/>
    </location>
</feature>
<dbReference type="Pfam" id="PF23246">
    <property type="entry name" value="CC_CDK5RAP2"/>
    <property type="match status" value="1"/>
</dbReference>
<dbReference type="Pfam" id="PF07989">
    <property type="entry name" value="Cnn_1N"/>
    <property type="match status" value="1"/>
</dbReference>
<comment type="caution">
    <text evidence="11">The sequence shown here is derived from an EMBL/GenBank/DDBJ whole genome shotgun (WGS) entry which is preliminary data.</text>
</comment>
<dbReference type="Gene3D" id="1.10.287.1490">
    <property type="match status" value="1"/>
</dbReference>
<feature type="coiled-coil region" evidence="7">
    <location>
        <begin position="545"/>
        <end position="773"/>
    </location>
</feature>
<keyword evidence="4" id="KW-0597">Phosphoprotein</keyword>
<evidence type="ECO:0000259" key="9">
    <source>
        <dbReference type="Pfam" id="PF07989"/>
    </source>
</evidence>
<protein>
    <recommendedName>
        <fullName evidence="13">Centrosomin N-terminal motif 1 domain-containing protein</fullName>
    </recommendedName>
</protein>
<dbReference type="InterPro" id="IPR056273">
    <property type="entry name" value="CDK5RAP2_MYOME_CC"/>
</dbReference>
<sequence length="2118" mass="243110">MDSVAEDDITLPLDFDRSTNLAKFKAAVVAGIGGDMLESSAEFSEGLSSRPATTGTASQDTTGSPQTKTMKDYEYQISELKKENFGLKLRIYFLEEQQNNSDIPQDIFKANIELKVTVEKLKKELVERQELLVKARNAVEAVAQHSDSEIKQLTEEHNEELREIREGYEIKIKEMEKDLTAARHELEDMTEKLAETANLNHQLNEKLLESTDGFHEDQQQLQVALKATLDEKDRMIDDLRGSLTSTKAENKDLKDNLEKLKEMLESQEHEIPQNAPLEINAKKIQECEKRIKQLTDELETRKQKVEELKEKTKKLDRTNRDLRNQLHEKEREQLHSRSSMDSSLSQSHRDGSSSRDSELQKLYTKVQDLNQSLTATREAAHTAKRKWYQAFEEHAEVLKARDAMIAALQSSLSAKDMELEKLIQSMSAKEIELQRLNNGKSLLEKRLDELMKQKEREQAELLEKHKALSQEHYSKMDALEEAYQRVSVEAQEQLEAKDRIIQKLAANNKEKDNLLADFLQALRESGDDSGVKSPSDNEENLVKKLTKYMQEKDRALQVAAEEKQRALQGKEAELQQLRQSLRERDRLIEKINSAVLESEENNKLLESTNNEKNGALQRRAASLEDQLKGQMEDFKTKEASLQEKEVVIQKLKNNLSNREGELKELKDFVKNALSSPQEDEGLSDEAHKAQEISDLLKEKEKLLEDMFQERSRMSSAHEANTQRLMSALRDKETALKEASNDLTRAQTEKNATIQKLQQLLSSKEHEVQALENSKAWASQEHDKLVNKLKVAVRDKDKTIEGLVDSGKQKDKMLKALQDSVKSPSKFPSPAEVAELRRNIGLLQAELQKKDESLKKLESDYRNNLRKLQGEDEQKKMKFENLQQEIQTRDALMKQAQAANENLRSRLQNLPNLEELKQKFAEQTQALAEAQKSKEQALVESAALKKSNLELESELMVKLNNIEMMNEAAEMKDKIIKEMQDDQQKQLKDMKENIGYYQKKAQELESSCNLLKQQLAETEDLKNSVEQQLESYKRRLDNQASYRDEEVNLLRQEVNSLKARLQMTGSPRRESPGVGVGTEEQNSGVLQLQQLLEAQVSETKRLNDILDNERVLYSSLMQVAQGAQHAGQTRHDMKINDEMQALKSLRAKFEEGIRQNDSLRAQLHDKLASAKIASPLAASPYDAAYQREIQELKSRLDDSERWNASLQARLNELQSRHSGVGRDNLDTRSSSLSNVQKLEQQMEKLKEQLKQSGQLNIRLRNQLNEMDALNTQTLTDKDNRIRELTEQVDTLQTQLENTTRTFSELEKRLTDANTKLEFYASSLNGSNYDALLEREQELELMKQELDELRRLQGNNNRIASDMGAQTSPSRDWAQASIEKLRELEQKLEESRQTNEQYKNILTEKEMEFRQLKEQEAARAKQIPEAKSREMTELQKLRKEYELGIKTNEELKRLLESERDKLHDRSRSSDGMFELRLQLDESLQRNDELQRQLNESARSEDEVNRLRNELLNATQMNDSLGSRIREMNESISKMKGVRTEAMKLQKELQDARRLNKTLTDQLKETRKSAEDVSRLQRDLREAKMMNEQLGKQLADLLSHSATMKNEIEKLQHELEEKDKVLETLELRLQSKGEMQSVALSPISFKSSTSPSASRRYVETQTSPGLHAKSPLHVSISSSPEATEKLHQMNRMLLGENQLLRSKLKDTEKLNDTLRNENNMFSRLHNQSTQDTGHQSTDDLLAGFVAEMRELRLRLEDSIRTNDALRAQLEKRLLSEGGGEAEGTGSGPDRIILIRENDTLRTEILEKDRVNEKLRRTIEGLKQEKTRDQEQIDLLRQQLEESTKVSENLRRELNVYEKLYKLSVQGRNREVQTEGQSYGSEGPRSPNSEFQQDSLSLLLAEIRSLRVQLEKSIQTNNALRLKLEEQLARPLGSPSQSPSRSQVTVIRQLNFSEGRDGDDTGSVSSVRELDNASSSGEDQGVVNLLLQKLNAINKFATDVYNNIASNTQTNSLSHVENILRIVLECKTLLNELQASSFKPASGEPEGENKSLKLEIAKLKRRLLIQEDLIKRACERLEGTNKVKENVRAEICEQLSRSYKVLSGARKELEVRKDRVRSRKDK</sequence>
<feature type="domain" description="Centrosomin N-terminal motif 1" evidence="9">
    <location>
        <begin position="69"/>
        <end position="139"/>
    </location>
</feature>
<evidence type="ECO:0000256" key="1">
    <source>
        <dbReference type="ARBA" id="ARBA00004245"/>
    </source>
</evidence>
<feature type="domain" description="CDK5 regulatory subunit-associated protein 2/Myomegalin coiled coil" evidence="10">
    <location>
        <begin position="1044"/>
        <end position="1165"/>
    </location>
</feature>
<feature type="region of interest" description="Disordered" evidence="8">
    <location>
        <begin position="42"/>
        <end position="70"/>
    </location>
</feature>
<evidence type="ECO:0000256" key="6">
    <source>
        <dbReference type="ARBA" id="ARBA00023212"/>
    </source>
</evidence>
<evidence type="ECO:0008006" key="13">
    <source>
        <dbReference type="Google" id="ProtNLM"/>
    </source>
</evidence>
<feature type="region of interest" description="Disordered" evidence="8">
    <location>
        <begin position="310"/>
        <end position="359"/>
    </location>
</feature>
<evidence type="ECO:0000256" key="8">
    <source>
        <dbReference type="SAM" id="MobiDB-lite"/>
    </source>
</evidence>
<evidence type="ECO:0000313" key="12">
    <source>
        <dbReference type="Proteomes" id="UP001159405"/>
    </source>
</evidence>
<feature type="coiled-coil region" evidence="7">
    <location>
        <begin position="419"/>
        <end position="496"/>
    </location>
</feature>
<evidence type="ECO:0000259" key="10">
    <source>
        <dbReference type="Pfam" id="PF23246"/>
    </source>
</evidence>